<evidence type="ECO:0000256" key="1">
    <source>
        <dbReference type="ARBA" id="ARBA00004141"/>
    </source>
</evidence>
<feature type="transmembrane region" description="Helical" evidence="6">
    <location>
        <begin position="41"/>
        <end position="63"/>
    </location>
</feature>
<protein>
    <recommendedName>
        <fullName evidence="7">Rhodopsin domain-containing protein</fullName>
    </recommendedName>
</protein>
<evidence type="ECO:0000256" key="6">
    <source>
        <dbReference type="SAM" id="Phobius"/>
    </source>
</evidence>
<organism evidence="8 9">
    <name type="scientific">Metarhizium anisopliae BRIP 53293</name>
    <dbReference type="NCBI Taxonomy" id="1291518"/>
    <lineage>
        <taxon>Eukaryota</taxon>
        <taxon>Fungi</taxon>
        <taxon>Dikarya</taxon>
        <taxon>Ascomycota</taxon>
        <taxon>Pezizomycotina</taxon>
        <taxon>Sordariomycetes</taxon>
        <taxon>Hypocreomycetidae</taxon>
        <taxon>Hypocreales</taxon>
        <taxon>Clavicipitaceae</taxon>
        <taxon>Metarhizium</taxon>
    </lineage>
</organism>
<gene>
    <name evidence="8" type="ORF">H634G_10778</name>
</gene>
<dbReference type="InterPro" id="IPR049326">
    <property type="entry name" value="Rhodopsin_dom_fungi"/>
</dbReference>
<evidence type="ECO:0000256" key="2">
    <source>
        <dbReference type="ARBA" id="ARBA00022692"/>
    </source>
</evidence>
<comment type="similarity">
    <text evidence="5">Belongs to the SAT4 family.</text>
</comment>
<dbReference type="STRING" id="1291518.A0A0D9NJ02"/>
<feature type="transmembrane region" description="Helical" evidence="6">
    <location>
        <begin position="158"/>
        <end position="179"/>
    </location>
</feature>
<evidence type="ECO:0000256" key="3">
    <source>
        <dbReference type="ARBA" id="ARBA00022989"/>
    </source>
</evidence>
<feature type="transmembrane region" description="Helical" evidence="6">
    <location>
        <begin position="191"/>
        <end position="214"/>
    </location>
</feature>
<accession>A0A0D9NJ02</accession>
<evidence type="ECO:0000256" key="5">
    <source>
        <dbReference type="ARBA" id="ARBA00038359"/>
    </source>
</evidence>
<dbReference type="PANTHER" id="PTHR33048">
    <property type="entry name" value="PTH11-LIKE INTEGRAL MEMBRANE PROTEIN (AFU_ORTHOLOGUE AFUA_5G11245)"/>
    <property type="match status" value="1"/>
</dbReference>
<keyword evidence="3 6" id="KW-1133">Transmembrane helix</keyword>
<evidence type="ECO:0000256" key="4">
    <source>
        <dbReference type="ARBA" id="ARBA00023136"/>
    </source>
</evidence>
<reference evidence="9" key="1">
    <citation type="journal article" date="2014" name="BMC Genomics">
        <title>The genome sequence of the biocontrol fungus Metarhizium anisopliae and comparative genomics of Metarhizium species.</title>
        <authorList>
            <person name="Pattemore J.A."/>
            <person name="Hane J.K."/>
            <person name="Williams A.H."/>
            <person name="Wilson B.A."/>
            <person name="Stodart B.J."/>
            <person name="Ash G.J."/>
        </authorList>
    </citation>
    <scope>NUCLEOTIDE SEQUENCE [LARGE SCALE GENOMIC DNA]</scope>
    <source>
        <strain evidence="9">BRIP 53293</strain>
    </source>
</reference>
<dbReference type="AlphaFoldDB" id="A0A0D9NJ02"/>
<name>A0A0D9NJ02_METAN</name>
<comment type="subcellular location">
    <subcellularLocation>
        <location evidence="1">Membrane</location>
        <topology evidence="1">Multi-pass membrane protein</topology>
    </subcellularLocation>
</comment>
<evidence type="ECO:0000313" key="9">
    <source>
        <dbReference type="Proteomes" id="UP000054544"/>
    </source>
</evidence>
<dbReference type="EMBL" id="KE384768">
    <property type="protein sequence ID" value="KJK73954.1"/>
    <property type="molecule type" value="Genomic_DNA"/>
</dbReference>
<dbReference type="PANTHER" id="PTHR33048:SF162">
    <property type="entry name" value="SATRATOXIN BIOSYNTHESIS SC1 CLUSTER PROTEIN 4"/>
    <property type="match status" value="1"/>
</dbReference>
<evidence type="ECO:0000313" key="8">
    <source>
        <dbReference type="EMBL" id="KJK73954.1"/>
    </source>
</evidence>
<feature type="transmembrane region" description="Helical" evidence="6">
    <location>
        <begin position="75"/>
        <end position="98"/>
    </location>
</feature>
<evidence type="ECO:0000259" key="7">
    <source>
        <dbReference type="Pfam" id="PF20684"/>
    </source>
</evidence>
<sequence length="300" mass="33404">MVILQTEQIPLLYYITYLMAGRIDVTADSPDRAMQYQRCQVAIVGLFWTVLWSVKASFLSIFHRLLWPFPLHRRAWYCVVVFAFLSYVGCLVGLALAWCSPPPDYSSLLGKCNSEHELRRTVLVVSFSTSVDLATDVAIMALPITLLPSLQLNCKKKVGLGVIFSLAALIICAAIVRLTQVVVNVNYAVDLIGLCLWGNVEASTAILVGSLLPLKAFLTRGVKQYVFNVKSSLQIRQTVRRDQRGENSQGLDSLTVVVADFIPLDDVHRSYQLDGGICVQNTFETHIEHNNLSRDNDVAL</sequence>
<proteinExistence type="inferred from homology"/>
<dbReference type="GO" id="GO:0016020">
    <property type="term" value="C:membrane"/>
    <property type="evidence" value="ECO:0007669"/>
    <property type="project" value="UniProtKB-SubCell"/>
</dbReference>
<feature type="transmembrane region" description="Helical" evidence="6">
    <location>
        <begin position="123"/>
        <end position="146"/>
    </location>
</feature>
<keyword evidence="4 6" id="KW-0472">Membrane</keyword>
<keyword evidence="9" id="KW-1185">Reference proteome</keyword>
<dbReference type="Proteomes" id="UP000054544">
    <property type="component" value="Unassembled WGS sequence"/>
</dbReference>
<keyword evidence="2 6" id="KW-0812">Transmembrane</keyword>
<dbReference type="InterPro" id="IPR052337">
    <property type="entry name" value="SAT4-like"/>
</dbReference>
<feature type="domain" description="Rhodopsin" evidence="7">
    <location>
        <begin position="46"/>
        <end position="219"/>
    </location>
</feature>
<dbReference type="Pfam" id="PF20684">
    <property type="entry name" value="Fung_rhodopsin"/>
    <property type="match status" value="1"/>
</dbReference>